<dbReference type="GO" id="GO:0006006">
    <property type="term" value="P:glucose metabolic process"/>
    <property type="evidence" value="ECO:0007669"/>
    <property type="project" value="TreeGrafter"/>
</dbReference>
<evidence type="ECO:0000256" key="2">
    <source>
        <dbReference type="ARBA" id="ARBA00006206"/>
    </source>
</evidence>
<feature type="active site" description="Proton acceptor" evidence="6">
    <location>
        <position position="301"/>
    </location>
</feature>
<accession>A0A4Q9VWV3</accession>
<keyword evidence="10" id="KW-1185">Reference proteome</keyword>
<dbReference type="PANTHER" id="PTHR10091:SF0">
    <property type="entry name" value="GALACTOSE MUTAROTASE"/>
    <property type="match status" value="1"/>
</dbReference>
<comment type="similarity">
    <text evidence="2 5">Belongs to the aldose epimerase family.</text>
</comment>
<name>A0A4Q9VWV3_9HYPH</name>
<evidence type="ECO:0000256" key="5">
    <source>
        <dbReference type="PIRNR" id="PIRNR005096"/>
    </source>
</evidence>
<dbReference type="EC" id="5.1.3.3" evidence="5"/>
<dbReference type="InterPro" id="IPR047215">
    <property type="entry name" value="Galactose_mutarotase-like"/>
</dbReference>
<dbReference type="NCBIfam" id="NF008277">
    <property type="entry name" value="PRK11055.1"/>
    <property type="match status" value="1"/>
</dbReference>
<evidence type="ECO:0000256" key="4">
    <source>
        <dbReference type="ARBA" id="ARBA00023277"/>
    </source>
</evidence>
<dbReference type="GO" id="GO:0004034">
    <property type="term" value="F:aldose 1-epimerase activity"/>
    <property type="evidence" value="ECO:0007669"/>
    <property type="project" value="UniProtKB-EC"/>
</dbReference>
<dbReference type="InterPro" id="IPR014718">
    <property type="entry name" value="GH-type_carb-bd"/>
</dbReference>
<dbReference type="GO" id="GO:0033499">
    <property type="term" value="P:galactose catabolic process via UDP-galactose, Leloir pathway"/>
    <property type="evidence" value="ECO:0007669"/>
    <property type="project" value="TreeGrafter"/>
</dbReference>
<dbReference type="OrthoDB" id="9779408at2"/>
<evidence type="ECO:0000313" key="10">
    <source>
        <dbReference type="Proteomes" id="UP000292781"/>
    </source>
</evidence>
<dbReference type="UniPathway" id="UPA00242"/>
<keyword evidence="3 5" id="KW-0413">Isomerase</keyword>
<feature type="binding site" evidence="8">
    <location>
        <begin position="176"/>
        <end position="178"/>
    </location>
    <ligand>
        <name>beta-D-galactose</name>
        <dbReference type="ChEBI" id="CHEBI:27667"/>
    </ligand>
</feature>
<organism evidence="9 10">
    <name type="scientific">Siculibacillus lacustris</name>
    <dbReference type="NCBI Taxonomy" id="1549641"/>
    <lineage>
        <taxon>Bacteria</taxon>
        <taxon>Pseudomonadati</taxon>
        <taxon>Pseudomonadota</taxon>
        <taxon>Alphaproteobacteria</taxon>
        <taxon>Hyphomicrobiales</taxon>
        <taxon>Ancalomicrobiaceae</taxon>
        <taxon>Siculibacillus</taxon>
    </lineage>
</organism>
<dbReference type="InterPro" id="IPR008183">
    <property type="entry name" value="Aldose_1/G6P_1-epimerase"/>
</dbReference>
<dbReference type="CDD" id="cd09019">
    <property type="entry name" value="galactose_mutarotase_like"/>
    <property type="match status" value="1"/>
</dbReference>
<dbReference type="Proteomes" id="UP000292781">
    <property type="component" value="Unassembled WGS sequence"/>
</dbReference>
<evidence type="ECO:0000256" key="7">
    <source>
        <dbReference type="PIRSR" id="PIRSR005096-2"/>
    </source>
</evidence>
<dbReference type="Gene3D" id="2.70.98.10">
    <property type="match status" value="1"/>
</dbReference>
<dbReference type="Pfam" id="PF01263">
    <property type="entry name" value="Aldose_epim"/>
    <property type="match status" value="1"/>
</dbReference>
<dbReference type="GO" id="GO:0005737">
    <property type="term" value="C:cytoplasm"/>
    <property type="evidence" value="ECO:0007669"/>
    <property type="project" value="TreeGrafter"/>
</dbReference>
<evidence type="ECO:0000256" key="6">
    <source>
        <dbReference type="PIRSR" id="PIRSR005096-1"/>
    </source>
</evidence>
<comment type="catalytic activity">
    <reaction evidence="5">
        <text>alpha-D-glucose = beta-D-glucose</text>
        <dbReference type="Rhea" id="RHEA:10264"/>
        <dbReference type="ChEBI" id="CHEBI:15903"/>
        <dbReference type="ChEBI" id="CHEBI:17925"/>
        <dbReference type="EC" id="5.1.3.3"/>
    </reaction>
</comment>
<dbReference type="EMBL" id="SJFN01000003">
    <property type="protein sequence ID" value="TBW40713.1"/>
    <property type="molecule type" value="Genomic_DNA"/>
</dbReference>
<evidence type="ECO:0000256" key="3">
    <source>
        <dbReference type="ARBA" id="ARBA00023235"/>
    </source>
</evidence>
<keyword evidence="4 5" id="KW-0119">Carbohydrate metabolism</keyword>
<comment type="pathway">
    <text evidence="1 5">Carbohydrate metabolism; hexose metabolism.</text>
</comment>
<dbReference type="GO" id="GO:0030246">
    <property type="term" value="F:carbohydrate binding"/>
    <property type="evidence" value="ECO:0007669"/>
    <property type="project" value="InterPro"/>
</dbReference>
<protein>
    <recommendedName>
        <fullName evidence="5">Aldose 1-epimerase</fullName>
        <ecNumber evidence="5">5.1.3.3</ecNumber>
    </recommendedName>
</protein>
<evidence type="ECO:0000256" key="8">
    <source>
        <dbReference type="PIRSR" id="PIRSR005096-3"/>
    </source>
</evidence>
<dbReference type="InterPro" id="IPR011013">
    <property type="entry name" value="Gal_mutarotase_sf_dom"/>
</dbReference>
<feature type="binding site" evidence="7">
    <location>
        <position position="236"/>
    </location>
    <ligand>
        <name>beta-D-galactose</name>
        <dbReference type="ChEBI" id="CHEBI:27667"/>
    </ligand>
</feature>
<evidence type="ECO:0000313" key="9">
    <source>
        <dbReference type="EMBL" id="TBW40713.1"/>
    </source>
</evidence>
<dbReference type="PANTHER" id="PTHR10091">
    <property type="entry name" value="ALDOSE-1-EPIMERASE"/>
    <property type="match status" value="1"/>
</dbReference>
<dbReference type="InterPro" id="IPR015443">
    <property type="entry name" value="Aldose_1-epimerase"/>
</dbReference>
<sequence>MSLHPFGTLDDGTDIQEIRLQNAAGARASILTIGAVLRDLQIPRADGSLQRVVLGYETLEGYKANPARVGATVGRNANRIADGRFELDGRAYELPINGAGNVHLHGGPVGFALKPWTIVEHGDSFVVLSLTSEDGDQGWPGRVAVTCRYDLLEPATLTIAMSGTTDAPTILNLTNHSYFTLNDAADCRDHVLHIPSEFYTPAAANLIPTGAVAPVAGTAFDFREPIRIGDRGPDCDVNFVIAGPIGAMVPAGRLASPDRRLAVDVVTNQAGLLIYTAGGFKATAPGIDGQVHGPHTGVCLETQAFVDAPNKRHFPPTVLRPGQTYDHRVEYRFSRS</sequence>
<feature type="binding site" evidence="8">
    <location>
        <begin position="78"/>
        <end position="79"/>
    </location>
    <ligand>
        <name>beta-D-galactose</name>
        <dbReference type="ChEBI" id="CHEBI:27667"/>
    </ligand>
</feature>
<evidence type="ECO:0000256" key="1">
    <source>
        <dbReference type="ARBA" id="ARBA00005028"/>
    </source>
</evidence>
<proteinExistence type="inferred from homology"/>
<dbReference type="RefSeq" id="WP_131305934.1">
    <property type="nucleotide sequence ID" value="NZ_SJFN01000003.1"/>
</dbReference>
<dbReference type="AlphaFoldDB" id="A0A4Q9VWV3"/>
<feature type="active site" description="Proton donor" evidence="6">
    <location>
        <position position="176"/>
    </location>
</feature>
<reference evidence="9 10" key="1">
    <citation type="submission" date="2019-02" db="EMBL/GenBank/DDBJ databases">
        <title>Siculibacillus lacustris gen. nov., sp. nov., a new rosette-forming bacterium isolated from a freshwater crater lake (Lake St. Ana, Romania).</title>
        <authorList>
            <person name="Felfoldi T."/>
            <person name="Marton Z."/>
            <person name="Szabo A."/>
            <person name="Mentes A."/>
            <person name="Boka K."/>
            <person name="Marialigeti K."/>
            <person name="Mathe I."/>
            <person name="Koncz M."/>
            <person name="Schumann P."/>
            <person name="Toth E."/>
        </authorList>
    </citation>
    <scope>NUCLEOTIDE SEQUENCE [LARGE SCALE GENOMIC DNA]</scope>
    <source>
        <strain evidence="9 10">SA-279</strain>
    </source>
</reference>
<dbReference type="PIRSF" id="PIRSF005096">
    <property type="entry name" value="GALM"/>
    <property type="match status" value="1"/>
</dbReference>
<gene>
    <name evidence="9" type="ORF">EYW49_03010</name>
</gene>
<dbReference type="SUPFAM" id="SSF74650">
    <property type="entry name" value="Galactose mutarotase-like"/>
    <property type="match status" value="1"/>
</dbReference>
<comment type="caution">
    <text evidence="9">The sequence shown here is derived from an EMBL/GenBank/DDBJ whole genome shotgun (WGS) entry which is preliminary data.</text>
</comment>